<comment type="subunit">
    <text evidence="5 7">Forms a cylinder of 14 subunits composed of two heptameric rings stacked back-to-back. Interacts with the co-chaperonin GroES.</text>
</comment>
<dbReference type="EC" id="5.6.1.7" evidence="5"/>
<name>A0A1Z1MCZ8_9FLOR</name>
<dbReference type="SUPFAM" id="SSF52029">
    <property type="entry name" value="GroEL apical domain-like"/>
    <property type="match status" value="1"/>
</dbReference>
<keyword evidence="5" id="KW-0413">Isomerase</keyword>
<protein>
    <recommendedName>
        <fullName evidence="5">Chaperonin GroEL, chloroplastic</fullName>
        <ecNumber evidence="5">5.6.1.7</ecNumber>
    </recommendedName>
    <alternativeName>
        <fullName evidence="5">60 kDa chaperonin</fullName>
    </alternativeName>
    <alternativeName>
        <fullName evidence="5">Chaperonin-60</fullName>
        <shortName evidence="5">Cpn60</shortName>
    </alternativeName>
</protein>
<evidence type="ECO:0000256" key="6">
    <source>
        <dbReference type="RuleBase" id="RU000418"/>
    </source>
</evidence>
<dbReference type="GO" id="GO:0140662">
    <property type="term" value="F:ATP-dependent protein folding chaperone"/>
    <property type="evidence" value="ECO:0007669"/>
    <property type="project" value="InterPro"/>
</dbReference>
<dbReference type="SUPFAM" id="SSF48592">
    <property type="entry name" value="GroEL equatorial domain-like"/>
    <property type="match status" value="1"/>
</dbReference>
<comment type="similarity">
    <text evidence="1 5 6">Belongs to the chaperonin (HSP60) family.</text>
</comment>
<evidence type="ECO:0000256" key="4">
    <source>
        <dbReference type="ARBA" id="ARBA00023186"/>
    </source>
</evidence>
<dbReference type="Gene3D" id="1.10.560.10">
    <property type="entry name" value="GroEL-like equatorial domain"/>
    <property type="match status" value="1"/>
</dbReference>
<keyword evidence="7 8" id="KW-0150">Chloroplast</keyword>
<dbReference type="InterPro" id="IPR018370">
    <property type="entry name" value="Chaperonin_Cpn60_CS"/>
</dbReference>
<dbReference type="NCBIfam" id="NF009489">
    <property type="entry name" value="PRK12851.1"/>
    <property type="match status" value="1"/>
</dbReference>
<evidence type="ECO:0000313" key="8">
    <source>
        <dbReference type="EMBL" id="ARW63823.1"/>
    </source>
</evidence>
<dbReference type="NCBIfam" id="NF009487">
    <property type="entry name" value="PRK12849.1"/>
    <property type="match status" value="1"/>
</dbReference>
<comment type="caution">
    <text evidence="5">Lacks conserved residue(s) required for the propagation of feature annotation.</text>
</comment>
<geneLocation type="chloroplast" evidence="8"/>
<dbReference type="NCBIfam" id="TIGR02348">
    <property type="entry name" value="GroEL"/>
    <property type="match status" value="1"/>
</dbReference>
<keyword evidence="4 5" id="KW-0143">Chaperone</keyword>
<dbReference type="PRINTS" id="PR00298">
    <property type="entry name" value="CHAPERONIN60"/>
</dbReference>
<dbReference type="FunFam" id="3.50.7.10:FF:000001">
    <property type="entry name" value="60 kDa chaperonin"/>
    <property type="match status" value="1"/>
</dbReference>
<dbReference type="PANTHER" id="PTHR45633">
    <property type="entry name" value="60 KDA HEAT SHOCK PROTEIN, MITOCHONDRIAL"/>
    <property type="match status" value="1"/>
</dbReference>
<dbReference type="PROSITE" id="PS00296">
    <property type="entry name" value="CHAPERONINS_CPN60"/>
    <property type="match status" value="1"/>
</dbReference>
<proteinExistence type="inferred from homology"/>
<accession>A0A1Z1MCZ8</accession>
<organism evidence="8">
    <name type="scientific">Chondria sp.</name>
    <name type="common">in: red algae</name>
    <dbReference type="NCBI Taxonomy" id="1982705"/>
    <lineage>
        <taxon>Eukaryota</taxon>
        <taxon>Rhodophyta</taxon>
        <taxon>Florideophyceae</taxon>
        <taxon>Rhodymeniophycidae</taxon>
        <taxon>Ceramiales</taxon>
        <taxon>Rhodomelaceae</taxon>
        <taxon>Chondrieae</taxon>
        <taxon>Chondria</taxon>
    </lineage>
</organism>
<dbReference type="NCBIfam" id="NF000592">
    <property type="entry name" value="PRK00013.1"/>
    <property type="match status" value="1"/>
</dbReference>
<comment type="subcellular location">
    <subcellularLocation>
        <location evidence="5 7">Plastid</location>
        <location evidence="5 7">Chloroplast</location>
    </subcellularLocation>
</comment>
<dbReference type="GO" id="GO:0042026">
    <property type="term" value="P:protein refolding"/>
    <property type="evidence" value="ECO:0007669"/>
    <property type="project" value="UniProtKB-UniRule"/>
</dbReference>
<evidence type="ECO:0000256" key="1">
    <source>
        <dbReference type="ARBA" id="ARBA00006607"/>
    </source>
</evidence>
<dbReference type="EMBL" id="MF101429">
    <property type="protein sequence ID" value="ARW63823.1"/>
    <property type="molecule type" value="Genomic_DNA"/>
</dbReference>
<dbReference type="GO" id="GO:0009507">
    <property type="term" value="C:chloroplast"/>
    <property type="evidence" value="ECO:0007669"/>
    <property type="project" value="UniProtKB-SubCell"/>
</dbReference>
<dbReference type="GO" id="GO:0016853">
    <property type="term" value="F:isomerase activity"/>
    <property type="evidence" value="ECO:0007669"/>
    <property type="project" value="UniProtKB-KW"/>
</dbReference>
<evidence type="ECO:0000256" key="3">
    <source>
        <dbReference type="ARBA" id="ARBA00022840"/>
    </source>
</evidence>
<dbReference type="GO" id="GO:0005524">
    <property type="term" value="F:ATP binding"/>
    <property type="evidence" value="ECO:0007669"/>
    <property type="project" value="UniProtKB-UniRule"/>
</dbReference>
<keyword evidence="3 5" id="KW-0067">ATP-binding</keyword>
<gene>
    <name evidence="5 8" type="primary">groEL</name>
    <name evidence="5" type="synonym">groL</name>
</gene>
<dbReference type="AlphaFoldDB" id="A0A1Z1MCZ8"/>
<dbReference type="CDD" id="cd03344">
    <property type="entry name" value="GroEL"/>
    <property type="match status" value="1"/>
</dbReference>
<keyword evidence="8" id="KW-0934">Plastid</keyword>
<dbReference type="InterPro" id="IPR027413">
    <property type="entry name" value="GROEL-like_equatorial_sf"/>
</dbReference>
<dbReference type="NCBIfam" id="NF009488">
    <property type="entry name" value="PRK12850.1"/>
    <property type="match status" value="1"/>
</dbReference>
<dbReference type="InterPro" id="IPR001844">
    <property type="entry name" value="Cpn60/GroEL"/>
</dbReference>
<feature type="binding site" evidence="5">
    <location>
        <begin position="86"/>
        <end position="90"/>
    </location>
    <ligand>
        <name>ATP</name>
        <dbReference type="ChEBI" id="CHEBI:30616"/>
    </ligand>
</feature>
<keyword evidence="2 5" id="KW-0547">Nucleotide-binding</keyword>
<reference evidence="8" key="1">
    <citation type="journal article" date="2017" name="J. Phycol.">
        <title>Analysis of chloroplast genomes and a supermatrix inform reclassification of the Rhodomelaceae (Rhodophyta).</title>
        <authorList>
            <person name="Diaz-Tapia P."/>
            <person name="Maggs C.A."/>
            <person name="West J.A."/>
            <person name="Verbruggen H."/>
        </authorList>
    </citation>
    <scope>NUCLEOTIDE SEQUENCE</scope>
    <source>
        <strain evidence="8">PD620</strain>
    </source>
</reference>
<dbReference type="Gene3D" id="3.50.7.10">
    <property type="entry name" value="GroEL"/>
    <property type="match status" value="1"/>
</dbReference>
<comment type="function">
    <text evidence="5 7">Together with its co-chaperonin GroES, plays an essential role in assisting protein folding. The GroEL-GroES system forms a nano-cage that allows encapsulation of the non-native substrate proteins and provides a physical environment optimized to promote and accelerate protein folding.</text>
</comment>
<evidence type="ECO:0000256" key="5">
    <source>
        <dbReference type="HAMAP-Rule" id="MF_00600"/>
    </source>
</evidence>
<dbReference type="Pfam" id="PF00118">
    <property type="entry name" value="Cpn60_TCP1"/>
    <property type="match status" value="1"/>
</dbReference>
<feature type="binding site" evidence="5">
    <location>
        <position position="496"/>
    </location>
    <ligand>
        <name>ATP</name>
        <dbReference type="ChEBI" id="CHEBI:30616"/>
    </ligand>
</feature>
<dbReference type="InterPro" id="IPR027410">
    <property type="entry name" value="TCP-1-like_intermed_sf"/>
</dbReference>
<dbReference type="Gene3D" id="3.30.260.10">
    <property type="entry name" value="TCP-1-like chaperonin intermediate domain"/>
    <property type="match status" value="1"/>
</dbReference>
<sequence>MSKNILYYEDARRALEKGMDTLAEAVSITLGPKGRNVVLEKKFGSPQIINDGVTIAKEIELQDGIENTGVALIRQAASKTNDVAGDGTTTATVLAHAIVKQGLKNVAAGSNPMILKRGIDKAVMFMVQKIREYSRPINNANDIMQVASISAGNDIQIGEMITQAIQKVGREGIISLEEGQSTDTELEIKEGMKFDKGFISPYFVTDSYKMEVVQENSYVLLTDKKITLIQQELLPILEQVAKTGKPLLVIAEDIEKEALATMIVNKLRGIVNVVAVRAPGFGDRRKALLEDIAVLTSAQVITEDTGFTLDKVSLDQLGIAKKVQVSKDITTIIANSDQDLVTSRCWQIRKQIEVSTSMYEKEKLQERLAKLSSGVAVIKVGAVTETQMKEKKLRLEDAINATKAAIEEGIVPGGGSTYIHLSKDLKEWATKQLVGEELIGALIVYNSLLYPLIKISENAGINGPLVVEKVQQSNFPIGYDVNQNILIDMYKSGIIDPAKVTRSALQNAASIASMILTTECIVVEADSK</sequence>
<evidence type="ECO:0000256" key="7">
    <source>
        <dbReference type="RuleBase" id="RU003387"/>
    </source>
</evidence>
<dbReference type="InterPro" id="IPR002423">
    <property type="entry name" value="Cpn60/GroEL/TCP-1"/>
</dbReference>
<dbReference type="GO" id="GO:0051082">
    <property type="term" value="F:unfolded protein binding"/>
    <property type="evidence" value="ECO:0007669"/>
    <property type="project" value="UniProtKB-UniRule"/>
</dbReference>
<dbReference type="SUPFAM" id="SSF54849">
    <property type="entry name" value="GroEL-intermediate domain like"/>
    <property type="match status" value="1"/>
</dbReference>
<feature type="binding site" evidence="5">
    <location>
        <position position="414"/>
    </location>
    <ligand>
        <name>ATP</name>
        <dbReference type="ChEBI" id="CHEBI:30616"/>
    </ligand>
</feature>
<dbReference type="HAMAP" id="MF_00600">
    <property type="entry name" value="CH60"/>
    <property type="match status" value="1"/>
</dbReference>
<evidence type="ECO:0000256" key="2">
    <source>
        <dbReference type="ARBA" id="ARBA00022741"/>
    </source>
</evidence>
<feature type="binding site" evidence="5">
    <location>
        <begin position="29"/>
        <end position="32"/>
    </location>
    <ligand>
        <name>ATP</name>
        <dbReference type="ChEBI" id="CHEBI:30616"/>
    </ligand>
</feature>
<dbReference type="InterPro" id="IPR027409">
    <property type="entry name" value="GroEL-like_apical_dom_sf"/>
</dbReference>